<keyword evidence="4" id="KW-1185">Reference proteome</keyword>
<reference evidence="4" key="1">
    <citation type="journal article" date="2017" name="Nat. Commun.">
        <title>The asparagus genome sheds light on the origin and evolution of a young Y chromosome.</title>
        <authorList>
            <person name="Harkess A."/>
            <person name="Zhou J."/>
            <person name="Xu C."/>
            <person name="Bowers J.E."/>
            <person name="Van der Hulst R."/>
            <person name="Ayyampalayam S."/>
            <person name="Mercati F."/>
            <person name="Riccardi P."/>
            <person name="McKain M.R."/>
            <person name="Kakrana A."/>
            <person name="Tang H."/>
            <person name="Ray J."/>
            <person name="Groenendijk J."/>
            <person name="Arikit S."/>
            <person name="Mathioni S.M."/>
            <person name="Nakano M."/>
            <person name="Shan H."/>
            <person name="Telgmann-Rauber A."/>
            <person name="Kanno A."/>
            <person name="Yue Z."/>
            <person name="Chen H."/>
            <person name="Li W."/>
            <person name="Chen Y."/>
            <person name="Xu X."/>
            <person name="Zhang Y."/>
            <person name="Luo S."/>
            <person name="Chen H."/>
            <person name="Gao J."/>
            <person name="Mao Z."/>
            <person name="Pires J.C."/>
            <person name="Luo M."/>
            <person name="Kudrna D."/>
            <person name="Wing R.A."/>
            <person name="Meyers B.C."/>
            <person name="Yi K."/>
            <person name="Kong H."/>
            <person name="Lavrijsen P."/>
            <person name="Sunseri F."/>
            <person name="Falavigna A."/>
            <person name="Ye Y."/>
            <person name="Leebens-Mack J.H."/>
            <person name="Chen G."/>
        </authorList>
    </citation>
    <scope>NUCLEOTIDE SEQUENCE [LARGE SCALE GENOMIC DNA]</scope>
    <source>
        <strain evidence="4">cv. DH0086</strain>
    </source>
</reference>
<dbReference type="InterPro" id="IPR005162">
    <property type="entry name" value="Retrotrans_gag_dom"/>
</dbReference>
<accession>A0A5P1F7T1</accession>
<evidence type="ECO:0000313" key="3">
    <source>
        <dbReference type="EMBL" id="ONK72711.1"/>
    </source>
</evidence>
<evidence type="ECO:0000313" key="4">
    <source>
        <dbReference type="Proteomes" id="UP000243459"/>
    </source>
</evidence>
<gene>
    <name evidence="3" type="ORF">A4U43_C04F22340</name>
</gene>
<evidence type="ECO:0000259" key="2">
    <source>
        <dbReference type="Pfam" id="PF03732"/>
    </source>
</evidence>
<dbReference type="Pfam" id="PF03732">
    <property type="entry name" value="Retrotrans_gag"/>
    <property type="match status" value="1"/>
</dbReference>
<feature type="compositionally biased region" description="Polar residues" evidence="1">
    <location>
        <begin position="102"/>
        <end position="111"/>
    </location>
</feature>
<feature type="domain" description="Retrotransposon gag" evidence="2">
    <location>
        <begin position="3"/>
        <end position="70"/>
    </location>
</feature>
<dbReference type="Gramene" id="ONK72711">
    <property type="protein sequence ID" value="ONK72711"/>
    <property type="gene ID" value="A4U43_C04F22340"/>
</dbReference>
<dbReference type="AlphaFoldDB" id="A0A5P1F7T1"/>
<name>A0A5P1F7T1_ASPOF</name>
<feature type="region of interest" description="Disordered" evidence="1">
    <location>
        <begin position="74"/>
        <end position="124"/>
    </location>
</feature>
<sequence length="124" mass="13847">MKLPAGSIKKWVDLERLFLARFSDDDTKVSVPTLLATKQRKGKSIKTYVERFRSMGLRCPSGEQAEEIVARVKAEEATQPKPQQQRNENNAPCSKGKETLTADVNTRTPPTKQGKAPNQPRAPK</sequence>
<evidence type="ECO:0000256" key="1">
    <source>
        <dbReference type="SAM" id="MobiDB-lite"/>
    </source>
</evidence>
<dbReference type="EMBL" id="CM007384">
    <property type="protein sequence ID" value="ONK72711.1"/>
    <property type="molecule type" value="Genomic_DNA"/>
</dbReference>
<protein>
    <recommendedName>
        <fullName evidence="2">Retrotransposon gag domain-containing protein</fullName>
    </recommendedName>
</protein>
<feature type="compositionally biased region" description="Polar residues" evidence="1">
    <location>
        <begin position="80"/>
        <end position="92"/>
    </location>
</feature>
<organism evidence="3 4">
    <name type="scientific">Asparagus officinalis</name>
    <name type="common">Garden asparagus</name>
    <dbReference type="NCBI Taxonomy" id="4686"/>
    <lineage>
        <taxon>Eukaryota</taxon>
        <taxon>Viridiplantae</taxon>
        <taxon>Streptophyta</taxon>
        <taxon>Embryophyta</taxon>
        <taxon>Tracheophyta</taxon>
        <taxon>Spermatophyta</taxon>
        <taxon>Magnoliopsida</taxon>
        <taxon>Liliopsida</taxon>
        <taxon>Asparagales</taxon>
        <taxon>Asparagaceae</taxon>
        <taxon>Asparagoideae</taxon>
        <taxon>Asparagus</taxon>
    </lineage>
</organism>
<proteinExistence type="predicted"/>
<dbReference type="Proteomes" id="UP000243459">
    <property type="component" value="Chromosome 4"/>
</dbReference>